<dbReference type="CTD" id="20242225"/>
<feature type="compositionally biased region" description="Polar residues" evidence="1">
    <location>
        <begin position="188"/>
        <end position="203"/>
    </location>
</feature>
<keyword evidence="4" id="KW-1185">Reference proteome</keyword>
<evidence type="ECO:0000256" key="2">
    <source>
        <dbReference type="SAM" id="SignalP"/>
    </source>
</evidence>
<evidence type="ECO:0000256" key="1">
    <source>
        <dbReference type="SAM" id="MobiDB-lite"/>
    </source>
</evidence>
<feature type="chain" id="PRO_5004716506" evidence="2">
    <location>
        <begin position="22"/>
        <end position="240"/>
    </location>
</feature>
<accession>V4AAN1</accession>
<dbReference type="RefSeq" id="XP_009048314.1">
    <property type="nucleotide sequence ID" value="XM_009050066.1"/>
</dbReference>
<keyword evidence="2" id="KW-0732">Signal</keyword>
<dbReference type="AlphaFoldDB" id="V4AAN1"/>
<feature type="region of interest" description="Disordered" evidence="1">
    <location>
        <begin position="182"/>
        <end position="240"/>
    </location>
</feature>
<dbReference type="Proteomes" id="UP000030746">
    <property type="component" value="Unassembled WGS sequence"/>
</dbReference>
<sequence>MMLYILTLYLLLVGSYHFVQLGSVCSSNNRKPVRRVTLSGYNNDTVPCECQITLHKLRDTLNPLNTNISITHFPVSCNDSIYWLDGNTTKVESKHENSTFNMDWNGTLYVRMENKKKIGSGDLCFNLNVITKSPDYTVAATCQTLNKNTETASITTLQSTTGHTAKLTNTFVVSQTVDNVSKQDKETNIPSSTTMSTRNQRTTGDIVKIKDDEDDEDDNDANTPCELCSDRLSHQPPVKI</sequence>
<dbReference type="GeneID" id="20242225"/>
<dbReference type="HOGENOM" id="CLU_1157547_0_0_1"/>
<organism evidence="3 4">
    <name type="scientific">Lottia gigantea</name>
    <name type="common">Giant owl limpet</name>
    <dbReference type="NCBI Taxonomy" id="225164"/>
    <lineage>
        <taxon>Eukaryota</taxon>
        <taxon>Metazoa</taxon>
        <taxon>Spiralia</taxon>
        <taxon>Lophotrochozoa</taxon>
        <taxon>Mollusca</taxon>
        <taxon>Gastropoda</taxon>
        <taxon>Patellogastropoda</taxon>
        <taxon>Lottioidea</taxon>
        <taxon>Lottiidae</taxon>
        <taxon>Lottia</taxon>
    </lineage>
</organism>
<dbReference type="EMBL" id="KB200576">
    <property type="protein sequence ID" value="ESP01049.1"/>
    <property type="molecule type" value="Genomic_DNA"/>
</dbReference>
<evidence type="ECO:0000313" key="3">
    <source>
        <dbReference type="EMBL" id="ESP01049.1"/>
    </source>
</evidence>
<name>V4AAN1_LOTGI</name>
<dbReference type="KEGG" id="lgi:LOTGIDRAFT_172881"/>
<proteinExistence type="predicted"/>
<reference evidence="3 4" key="1">
    <citation type="journal article" date="2013" name="Nature">
        <title>Insights into bilaterian evolution from three spiralian genomes.</title>
        <authorList>
            <person name="Simakov O."/>
            <person name="Marletaz F."/>
            <person name="Cho S.J."/>
            <person name="Edsinger-Gonzales E."/>
            <person name="Havlak P."/>
            <person name="Hellsten U."/>
            <person name="Kuo D.H."/>
            <person name="Larsson T."/>
            <person name="Lv J."/>
            <person name="Arendt D."/>
            <person name="Savage R."/>
            <person name="Osoegawa K."/>
            <person name="de Jong P."/>
            <person name="Grimwood J."/>
            <person name="Chapman J.A."/>
            <person name="Shapiro H."/>
            <person name="Aerts A."/>
            <person name="Otillar R.P."/>
            <person name="Terry A.Y."/>
            <person name="Boore J.L."/>
            <person name="Grigoriev I.V."/>
            <person name="Lindberg D.R."/>
            <person name="Seaver E.C."/>
            <person name="Weisblat D.A."/>
            <person name="Putnam N.H."/>
            <person name="Rokhsar D.S."/>
        </authorList>
    </citation>
    <scope>NUCLEOTIDE SEQUENCE [LARGE SCALE GENOMIC DNA]</scope>
</reference>
<feature type="signal peptide" evidence="2">
    <location>
        <begin position="1"/>
        <end position="21"/>
    </location>
</feature>
<evidence type="ECO:0000313" key="4">
    <source>
        <dbReference type="Proteomes" id="UP000030746"/>
    </source>
</evidence>
<gene>
    <name evidence="3" type="ORF">LOTGIDRAFT_172881</name>
</gene>
<protein>
    <submittedName>
        <fullName evidence="3">Uncharacterized protein</fullName>
    </submittedName>
</protein>